<feature type="transmembrane region" description="Helical" evidence="13">
    <location>
        <begin position="970"/>
        <end position="993"/>
    </location>
</feature>
<dbReference type="AlphaFoldDB" id="G3JH67"/>
<comment type="pathway">
    <text evidence="2 13">Glycolipid biosynthesis; glycosylphosphatidylinositol-anchor biosynthesis.</text>
</comment>
<feature type="transmembrane region" description="Helical" evidence="13">
    <location>
        <begin position="787"/>
        <end position="806"/>
    </location>
</feature>
<feature type="domain" description="DUF2423" evidence="15">
    <location>
        <begin position="1"/>
        <end position="44"/>
    </location>
</feature>
<dbReference type="UniPathway" id="UPA00196"/>
<dbReference type="PANTHER" id="PTHR23072:SF0">
    <property type="entry name" value="GPI ETHANOLAMINE PHOSPHATE TRANSFERASE 2"/>
    <property type="match status" value="1"/>
</dbReference>
<dbReference type="InterPro" id="IPR019434">
    <property type="entry name" value="DUF2423"/>
</dbReference>
<dbReference type="STRING" id="983644.G3JH67"/>
<evidence type="ECO:0000256" key="8">
    <source>
        <dbReference type="ARBA" id="ARBA00022824"/>
    </source>
</evidence>
<evidence type="ECO:0000256" key="6">
    <source>
        <dbReference type="ARBA" id="ARBA00022679"/>
    </source>
</evidence>
<feature type="transmembrane region" description="Helical" evidence="13">
    <location>
        <begin position="234"/>
        <end position="257"/>
    </location>
</feature>
<feature type="transmembrane region" description="Helical" evidence="13">
    <location>
        <begin position="669"/>
        <end position="689"/>
    </location>
</feature>
<feature type="transmembrane region" description="Helical" evidence="13">
    <location>
        <begin position="1013"/>
        <end position="1040"/>
    </location>
</feature>
<keyword evidence="7 13" id="KW-0812">Transmembrane</keyword>
<dbReference type="FunFam" id="3.40.720.10:FF:000045">
    <property type="entry name" value="GPI ethanolamine phosphate transferase 2"/>
    <property type="match status" value="1"/>
</dbReference>
<dbReference type="Pfam" id="PF10338">
    <property type="entry name" value="YBL028C_N"/>
    <property type="match status" value="1"/>
</dbReference>
<dbReference type="Proteomes" id="UP000001610">
    <property type="component" value="Unassembled WGS sequence"/>
</dbReference>
<feature type="transmembrane region" description="Helical" evidence="13">
    <location>
        <begin position="701"/>
        <end position="718"/>
    </location>
</feature>
<evidence type="ECO:0000256" key="3">
    <source>
        <dbReference type="ARBA" id="ARBA00005315"/>
    </source>
</evidence>
<protein>
    <recommendedName>
        <fullName evidence="4 13">GPI ethanolamine phosphate transferase 2</fullName>
    </recommendedName>
</protein>
<comment type="subcellular location">
    <subcellularLocation>
        <location evidence="1 13">Endoplasmic reticulum membrane</location>
        <topology evidence="1 13">Multi-pass membrane protein</topology>
    </subcellularLocation>
</comment>
<dbReference type="Pfam" id="PF19316">
    <property type="entry name" value="PIGO_PIGG"/>
    <property type="match status" value="1"/>
</dbReference>
<dbReference type="CDD" id="cd16024">
    <property type="entry name" value="GPI_EPT_2"/>
    <property type="match status" value="1"/>
</dbReference>
<feature type="domain" description="GPI ethanolamine phosphate transferase 2 C-terminal" evidence="16">
    <location>
        <begin position="661"/>
        <end position="1079"/>
    </location>
</feature>
<dbReference type="SUPFAM" id="SSF53649">
    <property type="entry name" value="Alkaline phosphatase-like"/>
    <property type="match status" value="1"/>
</dbReference>
<evidence type="ECO:0000259" key="16">
    <source>
        <dbReference type="Pfam" id="PF19316"/>
    </source>
</evidence>
<dbReference type="FunCoup" id="G3JH67">
    <property type="interactions" value="441"/>
</dbReference>
<gene>
    <name evidence="17" type="ORF">CCM_05781</name>
</gene>
<feature type="transmembrane region" description="Helical" evidence="13">
    <location>
        <begin position="861"/>
        <end position="881"/>
    </location>
</feature>
<name>G3JH67_CORMM</name>
<feature type="region of interest" description="Disordered" evidence="14">
    <location>
        <begin position="1"/>
        <end position="27"/>
    </location>
</feature>
<feature type="transmembrane region" description="Helical" evidence="13">
    <location>
        <begin position="813"/>
        <end position="836"/>
    </location>
</feature>
<comment type="similarity">
    <text evidence="3 13">Belongs to the PIGG/PIGN/PIGO family. PIGG subfamily.</text>
</comment>
<proteinExistence type="inferred from homology"/>
<keyword evidence="18" id="KW-1185">Reference proteome</keyword>
<reference evidence="17 18" key="1">
    <citation type="journal article" date="2011" name="Genome Biol.">
        <title>Genome sequence of the insect pathogenic fungus Cordyceps militaris, a valued traditional Chinese medicine.</title>
        <authorList>
            <person name="Zheng P."/>
            <person name="Xia Y."/>
            <person name="Xiao G."/>
            <person name="Xiong C."/>
            <person name="Hu X."/>
            <person name="Zhang S."/>
            <person name="Zheng H."/>
            <person name="Huang Y."/>
            <person name="Zhou Y."/>
            <person name="Wang S."/>
            <person name="Zhao G.P."/>
            <person name="Liu X."/>
            <person name="St Leger R.J."/>
            <person name="Wang C."/>
        </authorList>
    </citation>
    <scope>NUCLEOTIDE SEQUENCE [LARGE SCALE GENOMIC DNA]</scope>
    <source>
        <strain evidence="17 18">CM01</strain>
    </source>
</reference>
<dbReference type="OrthoDB" id="272139at2759"/>
<dbReference type="InterPro" id="IPR039527">
    <property type="entry name" value="PIGG/GPI7"/>
</dbReference>
<evidence type="ECO:0000259" key="15">
    <source>
        <dbReference type="Pfam" id="PF10338"/>
    </source>
</evidence>
<evidence type="ECO:0000256" key="1">
    <source>
        <dbReference type="ARBA" id="ARBA00004477"/>
    </source>
</evidence>
<evidence type="ECO:0000256" key="12">
    <source>
        <dbReference type="ARBA" id="ARBA00056729"/>
    </source>
</evidence>
<dbReference type="InterPro" id="IPR002591">
    <property type="entry name" value="Phosphodiest/P_Trfase"/>
</dbReference>
<dbReference type="OMA" id="SWNQTGQ"/>
<dbReference type="GO" id="GO:0006506">
    <property type="term" value="P:GPI anchor biosynthetic process"/>
    <property type="evidence" value="ECO:0007669"/>
    <property type="project" value="UniProtKB-UniPathway"/>
</dbReference>
<dbReference type="GO" id="GO:0005789">
    <property type="term" value="C:endoplasmic reticulum membrane"/>
    <property type="evidence" value="ECO:0007669"/>
    <property type="project" value="UniProtKB-SubCell"/>
</dbReference>
<evidence type="ECO:0000256" key="7">
    <source>
        <dbReference type="ARBA" id="ARBA00022692"/>
    </source>
</evidence>
<sequence length="1080" mass="119121">MAKSSRSSTRKANNRRLAATVFGPAETSRAERLSAKLLEVANQPKPDTSDANMEEHTNLVETEAAEAGDATVMDVDNKSTVSNRMGRKRIDKRKPKKASIVFPKYSDRVKAKKNKKKALFRIIVSAYELFRSLCGGAAVASVTVAPWESHRKTTSLRLHHKRHKNRVYLLTARVAHGPRSTAHSILQCVHFLVPLFPPTQRASPSLTLPHVTHSLTLAMAPNSAIPAGWSFTTLLLAIANLLIPVSILIFATGFFPYKPFLPGLSEFEVLESGPPPQAPFDKLVFVVIDALRSDFVYSQGSGFKYTQSLIRDGAAIPFTAYARSPTVTMPRLKAITTGSIPSFVDLILNIDEGDESSALAAQDTWLAQLKAKNTGKVLMYGDDTWLKLFPDFFDRHDGTSSFFVADFTEVDNNVTRHINGELQNDDWSLMVLHYLGLDHIGHKSGPRSSNMVPKQQEMDTIVRTIYDSLSSNNHLESTLLVVCGDHGMNDAGNHGASSPGETSPALLFLSPKLKAIARAYESPTLPRDEFNYYSEVEQSDIVPTVAALLGFPVSKNNLGAFIPEFLPFWSSPKDKIQILVRNARQILNIVTASFGPELFDLIPSTDPCQLKRTDISELACEWQFITQRALTLGAENKLDQEWLDSTSQWIRKAQNLMSSMASNYDMPRLYLGLALAVMAVTAAASAPFVQGINRPQTTFPLVLISLLYGAMMFASSYVEEEHHFWYWAATLWLAFLGAKAIRRSGKFSSGSWYVVALLAVRVMRSWNQTGQKFAGEPDIVKLFVHQYPAALWMAIISMYAITWFQMLPSLESIPFIAATSITSVLISSAFTFKLAFTAADAPELVVGFVKTLNDKFEGQSLLWRARVVFIVLGLLSTFAIVRGVSGGRHAISATRLLHELLTIFAMTQSRAANIPLFLLAHIIYCAIDAKQMTLADITTSSILFQHASFFAAGGSNAISSVDLSSAYNGIAGFNVVTVGILTFVSNWAGPLYWTSATTALLLDKFRAGERGVFWQHTALLSIFATASVAFVMAACIVMRTHLFIWTVFSPKYLYAMAWNIAQHLLVNIGLSGALFWLGTR</sequence>
<evidence type="ECO:0000256" key="2">
    <source>
        <dbReference type="ARBA" id="ARBA00004687"/>
    </source>
</evidence>
<evidence type="ECO:0000256" key="13">
    <source>
        <dbReference type="RuleBase" id="RU367106"/>
    </source>
</evidence>
<keyword evidence="11" id="KW-0325">Glycoprotein</keyword>
<dbReference type="InterPro" id="IPR017850">
    <property type="entry name" value="Alkaline_phosphatase_core_sf"/>
</dbReference>
<dbReference type="eggNOG" id="KOG2125">
    <property type="taxonomic scope" value="Eukaryota"/>
</dbReference>
<keyword evidence="8 13" id="KW-0256">Endoplasmic reticulum</keyword>
<dbReference type="Gene3D" id="3.40.720.10">
    <property type="entry name" value="Alkaline Phosphatase, subunit A"/>
    <property type="match status" value="1"/>
</dbReference>
<dbReference type="KEGG" id="cmt:CCM_05781"/>
<dbReference type="EMBL" id="JH126402">
    <property type="protein sequence ID" value="EGX91623.1"/>
    <property type="molecule type" value="Genomic_DNA"/>
</dbReference>
<evidence type="ECO:0000256" key="9">
    <source>
        <dbReference type="ARBA" id="ARBA00022989"/>
    </source>
</evidence>
<feature type="transmembrane region" description="Helical" evidence="13">
    <location>
        <begin position="1052"/>
        <end position="1077"/>
    </location>
</feature>
<dbReference type="InterPro" id="IPR045687">
    <property type="entry name" value="PIGG/GPI7_C"/>
</dbReference>
<organism evidence="17 18">
    <name type="scientific">Cordyceps militaris (strain CM01)</name>
    <name type="common">Caterpillar fungus</name>
    <dbReference type="NCBI Taxonomy" id="983644"/>
    <lineage>
        <taxon>Eukaryota</taxon>
        <taxon>Fungi</taxon>
        <taxon>Dikarya</taxon>
        <taxon>Ascomycota</taxon>
        <taxon>Pezizomycotina</taxon>
        <taxon>Sordariomycetes</taxon>
        <taxon>Hypocreomycetidae</taxon>
        <taxon>Hypocreales</taxon>
        <taxon>Cordycipitaceae</taxon>
        <taxon>Cordyceps</taxon>
    </lineage>
</organism>
<comment type="function">
    <text evidence="12 13">Ethanolamine phosphate transferase involved in glycosylphosphatidylinositol-anchor biosynthesis. Transfers ethanolamine phosphate to the GPI second mannose.</text>
</comment>
<dbReference type="GO" id="GO:0051267">
    <property type="term" value="F:CP2 mannose-ethanolamine phosphotransferase activity"/>
    <property type="evidence" value="ECO:0007669"/>
    <property type="project" value="TreeGrafter"/>
</dbReference>
<evidence type="ECO:0000256" key="10">
    <source>
        <dbReference type="ARBA" id="ARBA00023136"/>
    </source>
</evidence>
<feature type="transmembrane region" description="Helical" evidence="13">
    <location>
        <begin position="724"/>
        <end position="741"/>
    </location>
</feature>
<dbReference type="InterPro" id="IPR037674">
    <property type="entry name" value="PIG-G_N"/>
</dbReference>
<keyword evidence="5 13" id="KW-0337">GPI-anchor biosynthesis</keyword>
<keyword evidence="6 13" id="KW-0808">Transferase</keyword>
<evidence type="ECO:0000256" key="4">
    <source>
        <dbReference type="ARBA" id="ARBA00020830"/>
    </source>
</evidence>
<dbReference type="VEuPathDB" id="FungiDB:CCM_05781"/>
<evidence type="ECO:0000313" key="18">
    <source>
        <dbReference type="Proteomes" id="UP000001610"/>
    </source>
</evidence>
<dbReference type="Pfam" id="PF01663">
    <property type="entry name" value="Phosphodiest"/>
    <property type="match status" value="1"/>
</dbReference>
<dbReference type="PANTHER" id="PTHR23072">
    <property type="entry name" value="PHOSPHATIDYLINOSITOL GLYCAN-RELATED"/>
    <property type="match status" value="1"/>
</dbReference>
<evidence type="ECO:0000256" key="11">
    <source>
        <dbReference type="ARBA" id="ARBA00023180"/>
    </source>
</evidence>
<dbReference type="RefSeq" id="XP_006670988.1">
    <property type="nucleotide sequence ID" value="XM_006670925.1"/>
</dbReference>
<keyword evidence="9 13" id="KW-1133">Transmembrane helix</keyword>
<evidence type="ECO:0000256" key="5">
    <source>
        <dbReference type="ARBA" id="ARBA00022502"/>
    </source>
</evidence>
<dbReference type="HOGENOM" id="CLU_004770_0_0_1"/>
<evidence type="ECO:0000313" key="17">
    <source>
        <dbReference type="EMBL" id="EGX91623.1"/>
    </source>
</evidence>
<evidence type="ECO:0000256" key="14">
    <source>
        <dbReference type="SAM" id="MobiDB-lite"/>
    </source>
</evidence>
<dbReference type="InParanoid" id="G3JH67"/>
<dbReference type="GeneID" id="18167799"/>
<keyword evidence="10 13" id="KW-0472">Membrane</keyword>
<accession>G3JH67</accession>